<dbReference type="AlphaFoldDB" id="S9Q2G5"/>
<reference evidence="1" key="1">
    <citation type="submission" date="2013-05" db="EMBL/GenBank/DDBJ databases">
        <title>Genome assembly of Cystobacter fuscus DSM 2262.</title>
        <authorList>
            <person name="Sharma G."/>
            <person name="Khatri I."/>
            <person name="Kaur C."/>
            <person name="Mayilraj S."/>
            <person name="Subramanian S."/>
        </authorList>
    </citation>
    <scope>NUCLEOTIDE SEQUENCE [LARGE SCALE GENOMIC DNA]</scope>
    <source>
        <strain evidence="1">DSM 2262</strain>
    </source>
</reference>
<proteinExistence type="predicted"/>
<protein>
    <recommendedName>
        <fullName evidence="3">Protein ImpH/VasB</fullName>
    </recommendedName>
</protein>
<sequence length="347" mass="39250">MAPEERHPDALVAASAALAPRVNRLGFFPLVAFLERLTAGAARVGELGPVLQEQIRFRHDPSLGFSSGDVSDMALRQVPAQEDDVLTKRPLFEVVTSFLGLTGSVSPLPMYVAEEVAQEDPDRPVRREFLDLFHHRLLSLLYRIESRYRVTTELTSSCDDQWSRRMLALAGFDTYDRGRPSKLPAWKMLRIVPILASYVRTAEKLEMALQDVLGEDLGGARVTVHQFVGRWVEIDARMELGRANHQLGRNTLLGGRAFDRTGRFKVEIGPLPPQTWRRLMPEGDLYPMAREVVSLCVRDPLEYSFELFLSESVQHTFQLAQREPSRLGRDTWLGTNRQNRITVPGST</sequence>
<dbReference type="PANTHER" id="PTHR35564">
    <property type="match status" value="1"/>
</dbReference>
<dbReference type="eggNOG" id="COG3520">
    <property type="taxonomic scope" value="Bacteria"/>
</dbReference>
<dbReference type="PANTHER" id="PTHR35564:SF3">
    <property type="entry name" value="TYPE VI SECRETION SYSTEM BASEPLATE SUBUNIT TSSG"/>
    <property type="match status" value="1"/>
</dbReference>
<dbReference type="Proteomes" id="UP000011682">
    <property type="component" value="Unassembled WGS sequence"/>
</dbReference>
<evidence type="ECO:0008006" key="3">
    <source>
        <dbReference type="Google" id="ProtNLM"/>
    </source>
</evidence>
<dbReference type="NCBIfam" id="TIGR03347">
    <property type="entry name" value="VI_chp_1"/>
    <property type="match status" value="1"/>
</dbReference>
<dbReference type="Pfam" id="PF06996">
    <property type="entry name" value="T6SS_TssG"/>
    <property type="match status" value="1"/>
</dbReference>
<dbReference type="EMBL" id="ANAH02000071">
    <property type="protein sequence ID" value="EPX55479.1"/>
    <property type="molecule type" value="Genomic_DNA"/>
</dbReference>
<name>S9Q2G5_CYSF2</name>
<organism evidence="1 2">
    <name type="scientific">Cystobacter fuscus (strain ATCC 25194 / DSM 2262 / NBRC 100088 / M29)</name>
    <dbReference type="NCBI Taxonomy" id="1242864"/>
    <lineage>
        <taxon>Bacteria</taxon>
        <taxon>Pseudomonadati</taxon>
        <taxon>Myxococcota</taxon>
        <taxon>Myxococcia</taxon>
        <taxon>Myxococcales</taxon>
        <taxon>Cystobacterineae</taxon>
        <taxon>Archangiaceae</taxon>
        <taxon>Cystobacter</taxon>
    </lineage>
</organism>
<comment type="caution">
    <text evidence="1">The sequence shown here is derived from an EMBL/GenBank/DDBJ whole genome shotgun (WGS) entry which is preliminary data.</text>
</comment>
<dbReference type="InterPro" id="IPR010732">
    <property type="entry name" value="T6SS_TssG-like"/>
</dbReference>
<dbReference type="RefSeq" id="WP_002624168.1">
    <property type="nucleotide sequence ID" value="NZ_ANAH02000071.1"/>
</dbReference>
<evidence type="ECO:0000313" key="2">
    <source>
        <dbReference type="Proteomes" id="UP000011682"/>
    </source>
</evidence>
<evidence type="ECO:0000313" key="1">
    <source>
        <dbReference type="EMBL" id="EPX55479.1"/>
    </source>
</evidence>
<keyword evidence="2" id="KW-1185">Reference proteome</keyword>
<gene>
    <name evidence="1" type="ORF">D187_009090</name>
</gene>
<accession>S9Q2G5</accession>